<dbReference type="Gene3D" id="3.30.420.10">
    <property type="entry name" value="Ribonuclease H-like superfamily/Ribonuclease H"/>
    <property type="match status" value="1"/>
</dbReference>
<dbReference type="Pfam" id="PF02492">
    <property type="entry name" value="cobW"/>
    <property type="match status" value="1"/>
</dbReference>
<dbReference type="GO" id="GO:0003676">
    <property type="term" value="F:nucleic acid binding"/>
    <property type="evidence" value="ECO:0007669"/>
    <property type="project" value="InterPro"/>
</dbReference>
<evidence type="ECO:0000313" key="3">
    <source>
        <dbReference type="Proteomes" id="UP001058974"/>
    </source>
</evidence>
<dbReference type="InterPro" id="IPR043502">
    <property type="entry name" value="DNA/RNA_pol_sf"/>
</dbReference>
<dbReference type="InterPro" id="IPR027417">
    <property type="entry name" value="P-loop_NTPase"/>
</dbReference>
<evidence type="ECO:0000259" key="1">
    <source>
        <dbReference type="Pfam" id="PF02492"/>
    </source>
</evidence>
<comment type="caution">
    <text evidence="2">The sequence shown here is derived from an EMBL/GenBank/DDBJ whole genome shotgun (WGS) entry which is preliminary data.</text>
</comment>
<sequence length="492" mass="54961">MEFVWNGKPVTLVGDSSLASQSLSLYRILALVQKADIAEFFAITHSSPAPRSELDSMFPGDLPILFTDLLKRFVAIFAQPTGLPPHRSVDHRIHLIEGSKPVNVRPYRYPQFQKVEMEKLVKEMLDQGIITPSHAGYVLNTVLAPLLGLPLNTQAASEAKKVLVSSLPTIENIWLKRDGQFLLGSFRPSIADLSLVWGLGKTAMLNHILTAEHGKRTENRFSENDIDGSLVAAKIVGAEDIMLLNNGCLHCTVLLQLLSDHQLFVKLSKCSFGLDEVEYLDHTVSGQGVTMDKHKPRTAIRDCPHFGPIFQACLTDEAPHLSYAVKDSLLCWNDRLAIPSKSSLIPQTDYDSKLVAEVFIKTVVKLHGMPKSKFWSKVLHLAEYWYNTAFQTSAAMTPFMALYGRNPPALTRSVAIKEGGDDAVNAQLITREHILIQLQQNLHKAQQLMKNQADKKRKHVTLEIGDLALFKLQPYRQVTVSSRQNQKLVLSF</sequence>
<dbReference type="Gramene" id="Psat02G0316000-T1">
    <property type="protein sequence ID" value="KAI5436924.1"/>
    <property type="gene ID" value="KIW84_023160"/>
</dbReference>
<dbReference type="SUPFAM" id="SSF56672">
    <property type="entry name" value="DNA/RNA polymerases"/>
    <property type="match status" value="3"/>
</dbReference>
<dbReference type="Gene3D" id="3.40.50.300">
    <property type="entry name" value="P-loop containing nucleotide triphosphate hydrolases"/>
    <property type="match status" value="1"/>
</dbReference>
<protein>
    <recommendedName>
        <fullName evidence="1">CobW/HypB/UreG nucleotide-binding domain-containing protein</fullName>
    </recommendedName>
</protein>
<dbReference type="AlphaFoldDB" id="A0A9D4YEB4"/>
<feature type="domain" description="CobW/HypB/UreG nucleotide-binding" evidence="1">
    <location>
        <begin position="198"/>
        <end position="260"/>
    </location>
</feature>
<dbReference type="InterPro" id="IPR036397">
    <property type="entry name" value="RNaseH_sf"/>
</dbReference>
<name>A0A9D4YEB4_PEA</name>
<dbReference type="SUPFAM" id="SSF47616">
    <property type="entry name" value="GST C-terminal domain-like"/>
    <property type="match status" value="1"/>
</dbReference>
<gene>
    <name evidence="2" type="ORF">KIW84_023160</name>
</gene>
<organism evidence="2 3">
    <name type="scientific">Pisum sativum</name>
    <name type="common">Garden pea</name>
    <name type="synonym">Lathyrus oleraceus</name>
    <dbReference type="NCBI Taxonomy" id="3888"/>
    <lineage>
        <taxon>Eukaryota</taxon>
        <taxon>Viridiplantae</taxon>
        <taxon>Streptophyta</taxon>
        <taxon>Embryophyta</taxon>
        <taxon>Tracheophyta</taxon>
        <taxon>Spermatophyta</taxon>
        <taxon>Magnoliopsida</taxon>
        <taxon>eudicotyledons</taxon>
        <taxon>Gunneridae</taxon>
        <taxon>Pentapetalae</taxon>
        <taxon>rosids</taxon>
        <taxon>fabids</taxon>
        <taxon>Fabales</taxon>
        <taxon>Fabaceae</taxon>
        <taxon>Papilionoideae</taxon>
        <taxon>50 kb inversion clade</taxon>
        <taxon>NPAAA clade</taxon>
        <taxon>Hologalegina</taxon>
        <taxon>IRL clade</taxon>
        <taxon>Fabeae</taxon>
        <taxon>Lathyrus</taxon>
    </lineage>
</organism>
<dbReference type="InterPro" id="IPR003495">
    <property type="entry name" value="CobW/HypB/UreG_nucleotide-bd"/>
</dbReference>
<dbReference type="Proteomes" id="UP001058974">
    <property type="component" value="Chromosome 2"/>
</dbReference>
<keyword evidence="3" id="KW-1185">Reference proteome</keyword>
<dbReference type="PANTHER" id="PTHR44750:SF1">
    <property type="entry name" value="GLUTATHIONE S-TRANSFERASE T1-RELATED"/>
    <property type="match status" value="1"/>
</dbReference>
<reference evidence="2 3" key="1">
    <citation type="journal article" date="2022" name="Nat. Genet.">
        <title>Improved pea reference genome and pan-genome highlight genomic features and evolutionary characteristics.</title>
        <authorList>
            <person name="Yang T."/>
            <person name="Liu R."/>
            <person name="Luo Y."/>
            <person name="Hu S."/>
            <person name="Wang D."/>
            <person name="Wang C."/>
            <person name="Pandey M.K."/>
            <person name="Ge S."/>
            <person name="Xu Q."/>
            <person name="Li N."/>
            <person name="Li G."/>
            <person name="Huang Y."/>
            <person name="Saxena R.K."/>
            <person name="Ji Y."/>
            <person name="Li M."/>
            <person name="Yan X."/>
            <person name="He Y."/>
            <person name="Liu Y."/>
            <person name="Wang X."/>
            <person name="Xiang C."/>
            <person name="Varshney R.K."/>
            <person name="Ding H."/>
            <person name="Gao S."/>
            <person name="Zong X."/>
        </authorList>
    </citation>
    <scope>NUCLEOTIDE SEQUENCE [LARGE SCALE GENOMIC DNA]</scope>
    <source>
        <strain evidence="2 3">cv. Zhongwan 6</strain>
    </source>
</reference>
<dbReference type="EMBL" id="JAMSHJ010000002">
    <property type="protein sequence ID" value="KAI5436924.1"/>
    <property type="molecule type" value="Genomic_DNA"/>
</dbReference>
<dbReference type="InterPro" id="IPR036282">
    <property type="entry name" value="Glutathione-S-Trfase_C_sf"/>
</dbReference>
<evidence type="ECO:0000313" key="2">
    <source>
        <dbReference type="EMBL" id="KAI5436924.1"/>
    </source>
</evidence>
<accession>A0A9D4YEB4</accession>
<dbReference type="PANTHER" id="PTHR44750">
    <property type="entry name" value="GLUTATHIONE S-TRANSFERASE T1-RELATED"/>
    <property type="match status" value="1"/>
</dbReference>
<dbReference type="InterPro" id="IPR043377">
    <property type="entry name" value="GSTT1/2/3"/>
</dbReference>
<proteinExistence type="predicted"/>
<dbReference type="Gene3D" id="3.10.10.10">
    <property type="entry name" value="HIV Type 1 Reverse Transcriptase, subunit A, domain 1"/>
    <property type="match status" value="1"/>
</dbReference>